<feature type="active site" description="Proton donor" evidence="6">
    <location>
        <position position="276"/>
    </location>
</feature>
<feature type="region of interest" description="Disordered" evidence="7">
    <location>
        <begin position="460"/>
        <end position="487"/>
    </location>
</feature>
<dbReference type="Proteomes" id="UP000293638">
    <property type="component" value="Unassembled WGS sequence"/>
</dbReference>
<comment type="caution">
    <text evidence="10">The sequence shown here is derived from an EMBL/GenBank/DDBJ whole genome shotgun (WGS) entry which is preliminary data.</text>
</comment>
<evidence type="ECO:0000256" key="4">
    <source>
        <dbReference type="ARBA" id="ARBA00022801"/>
    </source>
</evidence>
<dbReference type="OrthoDB" id="9763537at2"/>
<accession>A0A4Q7NAQ4</accession>
<proteinExistence type="inferred from homology"/>
<dbReference type="EMBL" id="SGXD01000005">
    <property type="protein sequence ID" value="RZS80018.1"/>
    <property type="molecule type" value="Genomic_DNA"/>
</dbReference>
<evidence type="ECO:0000256" key="7">
    <source>
        <dbReference type="SAM" id="MobiDB-lite"/>
    </source>
</evidence>
<keyword evidence="5" id="KW-0326">Glycosidase</keyword>
<sequence length="487" mass="51611">MTTLPLVPLPRTVVETGTPLPLTPGEPRLALPEGWDRAGAYAVELLAGRSVALTVELADLVGEAHELRTGPEGIEVRAGAEVGAFRALTTLAQLLDVAGDALPGVEVADEPRFPHRGVMLDVARHWLSPDEVCRFVDLAAAYKLDVLHLHLTDDQGWRLPVPEWPALAEVGGRGAVGGDPARAYAPEELARIVQHAADRFVTVVPETDMPGHTNAALAACPELNPDGVAPAPRTDTEVGYSSLDVRSETTWAFVRDVLAAAAAAFPGAPLHIGGDETLETPHDDYVAFVARASGAVTALGRRLVVWEEAAAAVLPPGSLVQVWHRGTEGARAAQAAVAQGCGLVLSPADRTYLDLKYDEGFPLGLTWAGTLPLRQAYDWDPVTLLDGVDPAAVEGVEAALWSETLRTLADVETMALPRLLATAEVGWSAQERRDWAGFRERVAACSPGWTRRGRHWHPADGVDWPAAPPRPPGLPGGTGPATGRLPA</sequence>
<dbReference type="Pfam" id="PF02838">
    <property type="entry name" value="Glyco_hydro_20b"/>
    <property type="match status" value="1"/>
</dbReference>
<dbReference type="InterPro" id="IPR029018">
    <property type="entry name" value="Hex-like_dom2"/>
</dbReference>
<dbReference type="SUPFAM" id="SSF51445">
    <property type="entry name" value="(Trans)glycosidases"/>
    <property type="match status" value="1"/>
</dbReference>
<feature type="domain" description="Glycoside hydrolase family 20 catalytic" evidence="8">
    <location>
        <begin position="113"/>
        <end position="279"/>
    </location>
</feature>
<dbReference type="GO" id="GO:0004563">
    <property type="term" value="F:beta-N-acetylhexosaminidase activity"/>
    <property type="evidence" value="ECO:0007669"/>
    <property type="project" value="UniProtKB-EC"/>
</dbReference>
<dbReference type="SUPFAM" id="SSF55545">
    <property type="entry name" value="beta-N-acetylhexosaminidase-like domain"/>
    <property type="match status" value="1"/>
</dbReference>
<comment type="catalytic activity">
    <reaction evidence="1">
        <text>Hydrolysis of terminal non-reducing N-acetyl-D-hexosamine residues in N-acetyl-beta-D-hexosaminides.</text>
        <dbReference type="EC" id="3.2.1.52"/>
    </reaction>
</comment>
<dbReference type="GO" id="GO:0016020">
    <property type="term" value="C:membrane"/>
    <property type="evidence" value="ECO:0007669"/>
    <property type="project" value="TreeGrafter"/>
</dbReference>
<keyword evidence="4" id="KW-0378">Hydrolase</keyword>
<dbReference type="PANTHER" id="PTHR22600">
    <property type="entry name" value="BETA-HEXOSAMINIDASE"/>
    <property type="match status" value="1"/>
</dbReference>
<name>A0A4Q7NAQ4_9ACTN</name>
<dbReference type="InterPro" id="IPR015882">
    <property type="entry name" value="HEX_bac_N"/>
</dbReference>
<dbReference type="Pfam" id="PF00728">
    <property type="entry name" value="Glyco_hydro_20"/>
    <property type="match status" value="2"/>
</dbReference>
<organism evidence="10 11">
    <name type="scientific">Motilibacter rhizosphaerae</name>
    <dbReference type="NCBI Taxonomy" id="598652"/>
    <lineage>
        <taxon>Bacteria</taxon>
        <taxon>Bacillati</taxon>
        <taxon>Actinomycetota</taxon>
        <taxon>Actinomycetes</taxon>
        <taxon>Motilibacterales</taxon>
        <taxon>Motilibacteraceae</taxon>
        <taxon>Motilibacter</taxon>
    </lineage>
</organism>
<dbReference type="GO" id="GO:0005975">
    <property type="term" value="P:carbohydrate metabolic process"/>
    <property type="evidence" value="ECO:0007669"/>
    <property type="project" value="InterPro"/>
</dbReference>
<evidence type="ECO:0000259" key="8">
    <source>
        <dbReference type="Pfam" id="PF00728"/>
    </source>
</evidence>
<evidence type="ECO:0000259" key="9">
    <source>
        <dbReference type="Pfam" id="PF02838"/>
    </source>
</evidence>
<gene>
    <name evidence="10" type="ORF">EV189_3497</name>
</gene>
<reference evidence="10 11" key="1">
    <citation type="submission" date="2019-02" db="EMBL/GenBank/DDBJ databases">
        <title>Genomic Encyclopedia of Type Strains, Phase IV (KMG-IV): sequencing the most valuable type-strain genomes for metagenomic binning, comparative biology and taxonomic classification.</title>
        <authorList>
            <person name="Goeker M."/>
        </authorList>
    </citation>
    <scope>NUCLEOTIDE SEQUENCE [LARGE SCALE GENOMIC DNA]</scope>
    <source>
        <strain evidence="10 11">DSM 45622</strain>
    </source>
</reference>
<protein>
    <recommendedName>
        <fullName evidence="3">beta-N-acetylhexosaminidase</fullName>
        <ecNumber evidence="3">3.2.1.52</ecNumber>
    </recommendedName>
</protein>
<evidence type="ECO:0000256" key="3">
    <source>
        <dbReference type="ARBA" id="ARBA00012663"/>
    </source>
</evidence>
<evidence type="ECO:0000313" key="10">
    <source>
        <dbReference type="EMBL" id="RZS80018.1"/>
    </source>
</evidence>
<dbReference type="PANTHER" id="PTHR22600:SF57">
    <property type="entry name" value="BETA-N-ACETYLHEXOSAMINIDASE"/>
    <property type="match status" value="1"/>
</dbReference>
<keyword evidence="11" id="KW-1185">Reference proteome</keyword>
<dbReference type="InterPro" id="IPR017853">
    <property type="entry name" value="GH"/>
</dbReference>
<dbReference type="EC" id="3.2.1.52" evidence="3"/>
<evidence type="ECO:0000256" key="2">
    <source>
        <dbReference type="ARBA" id="ARBA00006285"/>
    </source>
</evidence>
<evidence type="ECO:0000256" key="5">
    <source>
        <dbReference type="ARBA" id="ARBA00023295"/>
    </source>
</evidence>
<feature type="domain" description="Beta-hexosaminidase bacterial type N-terminal" evidence="9">
    <location>
        <begin position="51"/>
        <end position="109"/>
    </location>
</feature>
<evidence type="ECO:0000256" key="6">
    <source>
        <dbReference type="PIRSR" id="PIRSR625705-1"/>
    </source>
</evidence>
<dbReference type="Gene3D" id="3.20.20.80">
    <property type="entry name" value="Glycosidases"/>
    <property type="match status" value="1"/>
</dbReference>
<dbReference type="Gene3D" id="3.30.379.10">
    <property type="entry name" value="Chitobiase/beta-hexosaminidase domain 2-like"/>
    <property type="match status" value="1"/>
</dbReference>
<dbReference type="InterPro" id="IPR025705">
    <property type="entry name" value="Beta_hexosaminidase_sua/sub"/>
</dbReference>
<dbReference type="AlphaFoldDB" id="A0A4Q7NAQ4"/>
<dbReference type="GO" id="GO:0030203">
    <property type="term" value="P:glycosaminoglycan metabolic process"/>
    <property type="evidence" value="ECO:0007669"/>
    <property type="project" value="TreeGrafter"/>
</dbReference>
<evidence type="ECO:0000256" key="1">
    <source>
        <dbReference type="ARBA" id="ARBA00001231"/>
    </source>
</evidence>
<dbReference type="CDD" id="cd06568">
    <property type="entry name" value="GH20_SpHex_like"/>
    <property type="match status" value="1"/>
</dbReference>
<dbReference type="InterPro" id="IPR015883">
    <property type="entry name" value="Glyco_hydro_20_cat"/>
</dbReference>
<comment type="similarity">
    <text evidence="2">Belongs to the glycosyl hydrolase 20 family.</text>
</comment>
<feature type="domain" description="Glycoside hydrolase family 20 catalytic" evidence="8">
    <location>
        <begin position="284"/>
        <end position="429"/>
    </location>
</feature>
<dbReference type="PRINTS" id="PR00738">
    <property type="entry name" value="GLHYDRLASE20"/>
</dbReference>
<dbReference type="RefSeq" id="WP_130494233.1">
    <property type="nucleotide sequence ID" value="NZ_SGXD01000005.1"/>
</dbReference>
<evidence type="ECO:0000313" key="11">
    <source>
        <dbReference type="Proteomes" id="UP000293638"/>
    </source>
</evidence>